<dbReference type="RefSeq" id="XP_018146576.1">
    <property type="nucleotide sequence ID" value="XM_018291072.1"/>
</dbReference>
<proteinExistence type="predicted"/>
<feature type="signal peptide" evidence="1">
    <location>
        <begin position="1"/>
        <end position="24"/>
    </location>
</feature>
<comment type="caution">
    <text evidence="2">The sequence shown here is derived from an EMBL/GenBank/DDBJ whole genome shotgun (WGS) entry which is preliminary data.</text>
</comment>
<accession>A0A179FYJ6</accession>
<keyword evidence="3" id="KW-1185">Reference proteome</keyword>
<dbReference type="KEGG" id="pchm:VFPPC_13295"/>
<keyword evidence="1" id="KW-0732">Signal</keyword>
<dbReference type="OrthoDB" id="4928074at2759"/>
<evidence type="ECO:0000256" key="1">
    <source>
        <dbReference type="SAM" id="SignalP"/>
    </source>
</evidence>
<reference evidence="2 3" key="1">
    <citation type="journal article" date="2016" name="PLoS Pathog.">
        <title>Biosynthesis of antibiotic leucinostatins in bio-control fungus Purpureocillium lilacinum and their inhibition on phytophthora revealed by genome mining.</title>
        <authorList>
            <person name="Wang G."/>
            <person name="Liu Z."/>
            <person name="Lin R."/>
            <person name="Li E."/>
            <person name="Mao Z."/>
            <person name="Ling J."/>
            <person name="Yang Y."/>
            <person name="Yin W.B."/>
            <person name="Xie B."/>
        </authorList>
    </citation>
    <scope>NUCLEOTIDE SEQUENCE [LARGE SCALE GENOMIC DNA]</scope>
    <source>
        <strain evidence="2">170</strain>
    </source>
</reference>
<dbReference type="EMBL" id="LSBJ02000002">
    <property type="protein sequence ID" value="OAQ70039.1"/>
    <property type="molecule type" value="Genomic_DNA"/>
</dbReference>
<dbReference type="AlphaFoldDB" id="A0A179FYJ6"/>
<organism evidence="2 3">
    <name type="scientific">Pochonia chlamydosporia 170</name>
    <dbReference type="NCBI Taxonomy" id="1380566"/>
    <lineage>
        <taxon>Eukaryota</taxon>
        <taxon>Fungi</taxon>
        <taxon>Dikarya</taxon>
        <taxon>Ascomycota</taxon>
        <taxon>Pezizomycotina</taxon>
        <taxon>Sordariomycetes</taxon>
        <taxon>Hypocreomycetidae</taxon>
        <taxon>Hypocreales</taxon>
        <taxon>Clavicipitaceae</taxon>
        <taxon>Pochonia</taxon>
    </lineage>
</organism>
<sequence>MMGKGATVALLVSLAAVGSNFGHAAEVPATKDVPVHENYTPNPERRQFVVPVAQQLFHEPVVGLHSCEKLENGYDSCSAGMNSCECGLRSWERAGCERAKLCTNSTSSTIKECCEGRDTIPFEAGPYYEGYMAKCAPNYRLTKADNPVHKYMSCAELEGWKPNRADARLHGLRALEKLRTQCNDTATRAECCNSYQPSLQDRPGYNRYMMMCLDGVKEENPVQKVLGKSGGLCFVNKTHYYADTGKYWSNDAQGWYADPSVPRPDTAGYGPCPQKRS</sequence>
<evidence type="ECO:0000313" key="3">
    <source>
        <dbReference type="Proteomes" id="UP000078397"/>
    </source>
</evidence>
<name>A0A179FYJ6_METCM</name>
<protein>
    <submittedName>
        <fullName evidence="2">Uncharacterized protein</fullName>
    </submittedName>
</protein>
<evidence type="ECO:0000313" key="2">
    <source>
        <dbReference type="EMBL" id="OAQ70039.1"/>
    </source>
</evidence>
<gene>
    <name evidence="2" type="ORF">VFPPC_13295</name>
</gene>
<dbReference type="GeneID" id="28855066"/>
<feature type="chain" id="PRO_5008102192" evidence="1">
    <location>
        <begin position="25"/>
        <end position="277"/>
    </location>
</feature>
<dbReference type="Proteomes" id="UP000078397">
    <property type="component" value="Unassembled WGS sequence"/>
</dbReference>